<reference evidence="2" key="1">
    <citation type="journal article" date="2019" name="Microbiol. Resour. Announc.">
        <title>Complete Genome Sequence of Halomonas olivaria, a Moderately Halophilic Bacterium Isolated from Olive Processing Effluents, Obtained by Nanopore Sequencing.</title>
        <authorList>
            <person name="Nagata S."/>
            <person name="Ii K.M."/>
            <person name="Tsukimi T."/>
            <person name="Miura M.C."/>
            <person name="Galipon J."/>
            <person name="Arakawa K."/>
        </authorList>
    </citation>
    <scope>NUCLEOTIDE SEQUENCE [LARGE SCALE GENOMIC DNA]</scope>
    <source>
        <strain evidence="2">TYRC17</strain>
    </source>
</reference>
<evidence type="ECO:0000313" key="2">
    <source>
        <dbReference type="Proteomes" id="UP000289555"/>
    </source>
</evidence>
<protein>
    <recommendedName>
        <fullName evidence="3">AsmA-like C-terminal domain-containing protein</fullName>
    </recommendedName>
</protein>
<dbReference type="Proteomes" id="UP000289555">
    <property type="component" value="Chromosome"/>
</dbReference>
<evidence type="ECO:0008006" key="3">
    <source>
        <dbReference type="Google" id="ProtNLM"/>
    </source>
</evidence>
<gene>
    <name evidence="1" type="ORF">HORIV_25950</name>
</gene>
<organism evidence="1 2">
    <name type="scientific">Vreelandella olivaria</name>
    <dbReference type="NCBI Taxonomy" id="390919"/>
    <lineage>
        <taxon>Bacteria</taxon>
        <taxon>Pseudomonadati</taxon>
        <taxon>Pseudomonadota</taxon>
        <taxon>Gammaproteobacteria</taxon>
        <taxon>Oceanospirillales</taxon>
        <taxon>Halomonadaceae</taxon>
        <taxon>Vreelandella</taxon>
    </lineage>
</organism>
<dbReference type="EMBL" id="AP019416">
    <property type="protein sequence ID" value="BBI50174.1"/>
    <property type="molecule type" value="Genomic_DNA"/>
</dbReference>
<keyword evidence="2" id="KW-1185">Reference proteome</keyword>
<evidence type="ECO:0000313" key="1">
    <source>
        <dbReference type="EMBL" id="BBI50174.1"/>
    </source>
</evidence>
<name>A0ABM7GHU1_9GAMM</name>
<proteinExistence type="predicted"/>
<sequence>MIYQRECLGSLNASGNMSDGRVDLGLSGNLVTGRLNYDAQSPQPLDMAIEALALDRLLALANVEHDSDAPMPDSWMESVETQRKEPVAIPDWLADVPNGRLRLAEIAMGSRRFGPLTAYWKTDGERFSLTPVGLTLGQLSARGELHWEGDAVSSHTRADITIQGGDIGTALERLDQPVAMRSRSTDVAASLDWPGRLGSWS</sequence>
<accession>A0ABM7GHU1</accession>